<comment type="caution">
    <text evidence="1">The sequence shown here is derived from an EMBL/GenBank/DDBJ whole genome shotgun (WGS) entry which is preliminary data.</text>
</comment>
<evidence type="ECO:0000313" key="1">
    <source>
        <dbReference type="EMBL" id="KAG7141897.1"/>
    </source>
</evidence>
<dbReference type="EMBL" id="JAEMWZ010000024">
    <property type="protein sequence ID" value="KAG7141897.1"/>
    <property type="molecule type" value="Genomic_DNA"/>
</dbReference>
<dbReference type="AlphaFoldDB" id="A0A8I2ZYY2"/>
<protein>
    <submittedName>
        <fullName evidence="1">Uncharacterized protein</fullName>
    </submittedName>
</protein>
<organism evidence="1 2">
    <name type="scientific">Verticillium longisporum</name>
    <name type="common">Verticillium dahliae var. longisporum</name>
    <dbReference type="NCBI Taxonomy" id="100787"/>
    <lineage>
        <taxon>Eukaryota</taxon>
        <taxon>Fungi</taxon>
        <taxon>Dikarya</taxon>
        <taxon>Ascomycota</taxon>
        <taxon>Pezizomycotina</taxon>
        <taxon>Sordariomycetes</taxon>
        <taxon>Hypocreomycetidae</taxon>
        <taxon>Glomerellales</taxon>
        <taxon>Plectosphaerellaceae</taxon>
        <taxon>Verticillium</taxon>
    </lineage>
</organism>
<gene>
    <name evidence="1" type="ORF">HYQ45_001634</name>
</gene>
<dbReference type="Proteomes" id="UP000689129">
    <property type="component" value="Unassembled WGS sequence"/>
</dbReference>
<evidence type="ECO:0000313" key="2">
    <source>
        <dbReference type="Proteomes" id="UP000689129"/>
    </source>
</evidence>
<accession>A0A8I2ZYY2</accession>
<name>A0A8I2ZYY2_VERLO</name>
<sequence length="97" mass="10800">MPSSNGKRCPRTPVSWCGVRSSPNGTEQSMLRSRSLLWPRRDAILCSSATEDRLCVSRCSLLSSREAHHPVHDAVIGATAFATLLNERQDVREIRHS</sequence>
<reference evidence="1" key="1">
    <citation type="journal article" date="2021" name="Mol. Plant Pathol.">
        <title>A 20-kb lineage-specific genomic region tames virulence in pathogenic amphidiploid Verticillium longisporum.</title>
        <authorList>
            <person name="Harting R."/>
            <person name="Starke J."/>
            <person name="Kusch H."/>
            <person name="Poggeler S."/>
            <person name="Maurus I."/>
            <person name="Schluter R."/>
            <person name="Landesfeind M."/>
            <person name="Bulla I."/>
            <person name="Nowrousian M."/>
            <person name="de Jonge R."/>
            <person name="Stahlhut G."/>
            <person name="Hoff K.J."/>
            <person name="Asshauer K.P."/>
            <person name="Thurmer A."/>
            <person name="Stanke M."/>
            <person name="Daniel R."/>
            <person name="Morgenstern B."/>
            <person name="Thomma B.P.H.J."/>
            <person name="Kronstad J.W."/>
            <person name="Braus-Stromeyer S.A."/>
            <person name="Braus G.H."/>
        </authorList>
    </citation>
    <scope>NUCLEOTIDE SEQUENCE</scope>
    <source>
        <strain evidence="1">Vl32</strain>
    </source>
</reference>
<proteinExistence type="predicted"/>